<dbReference type="InterPro" id="IPR041692">
    <property type="entry name" value="HHH_9"/>
</dbReference>
<dbReference type="FunFam" id="1.10.10.650:FF:000001">
    <property type="entry name" value="S1 RNA-binding domain 1"/>
    <property type="match status" value="1"/>
</dbReference>
<dbReference type="SUPFAM" id="SSF53098">
    <property type="entry name" value="Ribonuclease H-like"/>
    <property type="match status" value="1"/>
</dbReference>
<dbReference type="EMBL" id="JAAKDE010000019">
    <property type="protein sequence ID" value="MBA2133718.1"/>
    <property type="molecule type" value="Genomic_DNA"/>
</dbReference>
<dbReference type="Pfam" id="PF17674">
    <property type="entry name" value="HHH_9"/>
    <property type="match status" value="1"/>
</dbReference>
<feature type="domain" description="S1 motif" evidence="1">
    <location>
        <begin position="648"/>
        <end position="717"/>
    </location>
</feature>
<dbReference type="CDD" id="cd05685">
    <property type="entry name" value="S1_Tex"/>
    <property type="match status" value="1"/>
</dbReference>
<reference evidence="2" key="1">
    <citation type="submission" date="2020-06" db="EMBL/GenBank/DDBJ databases">
        <title>Novel chitinolytic bacterium.</title>
        <authorList>
            <person name="Ungkulpasvich U."/>
            <person name="Kosugi A."/>
            <person name="Uke A."/>
        </authorList>
    </citation>
    <scope>NUCLEOTIDE SEQUENCE</scope>
    <source>
        <strain evidence="2">UUS1-1</strain>
    </source>
</reference>
<dbReference type="Gene3D" id="2.40.50.140">
    <property type="entry name" value="Nucleic acid-binding proteins"/>
    <property type="match status" value="1"/>
</dbReference>
<dbReference type="InterPro" id="IPR050437">
    <property type="entry name" value="Ribos_protein_bS1-like"/>
</dbReference>
<dbReference type="InterPro" id="IPR018974">
    <property type="entry name" value="Tex-like_N"/>
</dbReference>
<sequence>MDLIAQLASELGLGIEQVRRTVKLFDEGNTLPFIARYRKEVTGGLDEEQLRRLEERLGYLRNLEARKEEVLRSIAEQGKLTPELEQAIRAATIRQEVEDYYRPYRPKRRTRATKAKEQGLEPLAALIWAQELTTGDPEEVAAAYLNPELGVEEPQQALAGALDIIAEQIADQAEWRRMIRDYLWEHALIASELKTEEPEAQVYRQYHQYSEPVKRIPPHRVLALNRGEKEGHLKVSLQIDQAPLLRRLEELVLKNRASIFTPHLIATIEDSFDRLLFPSIEREIRAALTETAEEQAIKVFGLNLRQLLLQPPVRGKTVMGIDPGFRTGCKVVVVDPIGRVVAATTIYPHPPQSQWEEAKSILTALIMEHQVDLVASGNGTAARETEELVAATLAGIERPVYYTIVSEAGASVYSASKIAREELPDYDVAMRGAVSIARRLQDPLAELVKIEPKALGVGEYQHDVDQNRLGETLKGVVESCVNYVGVDLNTASAFLLQNVAGIGPTLARAIVAYREANGPFRRREELLKVKRLGNHVYTQAAGFLRLPDGEYSLENTGIHPESYHVAEALLAAVGYGSADLRNPSRLAALREKLKALDLPAMAEKLNVGLPTLKDIVDGLCRPGRDPREELPGPVFRRDVKSMNDLKPGMILNGVVRNVVDFGAFIDIGVEEDGLAHISELATRYVRHPLDVVAIGQTVKVRILNVDPERRRIALSMKGVE</sequence>
<dbReference type="Pfam" id="PF00575">
    <property type="entry name" value="S1"/>
    <property type="match status" value="1"/>
</dbReference>
<evidence type="ECO:0000313" key="3">
    <source>
        <dbReference type="Proteomes" id="UP000657177"/>
    </source>
</evidence>
<dbReference type="SUPFAM" id="SSF47781">
    <property type="entry name" value="RuvA domain 2-like"/>
    <property type="match status" value="2"/>
</dbReference>
<dbReference type="Gene3D" id="1.10.3500.10">
    <property type="entry name" value="Tex N-terminal region-like"/>
    <property type="match status" value="1"/>
</dbReference>
<gene>
    <name evidence="2" type="ORF">G5B42_09250</name>
</gene>
<dbReference type="GO" id="GO:0003729">
    <property type="term" value="F:mRNA binding"/>
    <property type="evidence" value="ECO:0007669"/>
    <property type="project" value="UniProtKB-ARBA"/>
</dbReference>
<dbReference type="Pfam" id="PF12836">
    <property type="entry name" value="HHH_3"/>
    <property type="match status" value="1"/>
</dbReference>
<dbReference type="GO" id="GO:0006139">
    <property type="term" value="P:nucleobase-containing compound metabolic process"/>
    <property type="evidence" value="ECO:0007669"/>
    <property type="project" value="InterPro"/>
</dbReference>
<dbReference type="InterPro" id="IPR055179">
    <property type="entry name" value="Tex-like_central_region"/>
</dbReference>
<proteinExistence type="predicted"/>
<dbReference type="InterPro" id="IPR023323">
    <property type="entry name" value="Tex-like_dom_sf"/>
</dbReference>
<organism evidence="2 3">
    <name type="scientific">Capillibacterium thermochitinicola</name>
    <dbReference type="NCBI Taxonomy" id="2699427"/>
    <lineage>
        <taxon>Bacteria</taxon>
        <taxon>Bacillati</taxon>
        <taxon>Bacillota</taxon>
        <taxon>Capillibacterium</taxon>
    </lineage>
</organism>
<dbReference type="InterPro" id="IPR032639">
    <property type="entry name" value="Tex_YqgF"/>
</dbReference>
<dbReference type="SUPFAM" id="SSF158832">
    <property type="entry name" value="Tex N-terminal region-like"/>
    <property type="match status" value="1"/>
</dbReference>
<dbReference type="SUPFAM" id="SSF50249">
    <property type="entry name" value="Nucleic acid-binding proteins"/>
    <property type="match status" value="1"/>
</dbReference>
<dbReference type="Gene3D" id="1.10.150.310">
    <property type="entry name" value="Tex RuvX-like domain-like"/>
    <property type="match status" value="1"/>
</dbReference>
<dbReference type="InterPro" id="IPR006641">
    <property type="entry name" value="YqgF/RNaseH-like_dom"/>
</dbReference>
<dbReference type="PROSITE" id="PS50126">
    <property type="entry name" value="S1"/>
    <property type="match status" value="1"/>
</dbReference>
<dbReference type="PANTHER" id="PTHR10724">
    <property type="entry name" value="30S RIBOSOMAL PROTEIN S1"/>
    <property type="match status" value="1"/>
</dbReference>
<dbReference type="Pfam" id="PF16921">
    <property type="entry name" value="Tex_YqgF"/>
    <property type="match status" value="1"/>
</dbReference>
<protein>
    <submittedName>
        <fullName evidence="2">RNA-binding transcriptional accessory protein</fullName>
    </submittedName>
</protein>
<dbReference type="Gene3D" id="1.10.10.650">
    <property type="entry name" value="RuvA domain 2-like"/>
    <property type="match status" value="1"/>
</dbReference>
<dbReference type="InterPro" id="IPR012340">
    <property type="entry name" value="NA-bd_OB-fold"/>
</dbReference>
<keyword evidence="3" id="KW-1185">Reference proteome</keyword>
<dbReference type="Proteomes" id="UP000657177">
    <property type="component" value="Unassembled WGS sequence"/>
</dbReference>
<dbReference type="GO" id="GO:0006412">
    <property type="term" value="P:translation"/>
    <property type="evidence" value="ECO:0007669"/>
    <property type="project" value="TreeGrafter"/>
</dbReference>
<dbReference type="InterPro" id="IPR003029">
    <property type="entry name" value="S1_domain"/>
</dbReference>
<dbReference type="AlphaFoldDB" id="A0A8J6I2E3"/>
<dbReference type="Pfam" id="PF09371">
    <property type="entry name" value="Tex_N"/>
    <property type="match status" value="1"/>
</dbReference>
<dbReference type="FunFam" id="3.30.420.140:FF:000001">
    <property type="entry name" value="RNA-binding transcriptional accessory protein"/>
    <property type="match status" value="1"/>
</dbReference>
<dbReference type="Pfam" id="PF22706">
    <property type="entry name" value="Tex_central_region"/>
    <property type="match status" value="1"/>
</dbReference>
<dbReference type="GO" id="GO:0005737">
    <property type="term" value="C:cytoplasm"/>
    <property type="evidence" value="ECO:0007669"/>
    <property type="project" value="UniProtKB-ARBA"/>
</dbReference>
<dbReference type="Gene3D" id="3.30.420.140">
    <property type="entry name" value="YqgF/RNase H-like domain"/>
    <property type="match status" value="1"/>
</dbReference>
<dbReference type="InterPro" id="IPR037027">
    <property type="entry name" value="YqgF/RNaseH-like_dom_sf"/>
</dbReference>
<dbReference type="PANTHER" id="PTHR10724:SF10">
    <property type="entry name" value="S1 RNA-BINDING DOMAIN-CONTAINING PROTEIN 1"/>
    <property type="match status" value="1"/>
</dbReference>
<evidence type="ECO:0000259" key="1">
    <source>
        <dbReference type="PROSITE" id="PS50126"/>
    </source>
</evidence>
<dbReference type="GO" id="GO:0003735">
    <property type="term" value="F:structural constituent of ribosome"/>
    <property type="evidence" value="ECO:0007669"/>
    <property type="project" value="TreeGrafter"/>
</dbReference>
<name>A0A8J6I2E3_9FIRM</name>
<accession>A0A8J6I2E3</accession>
<dbReference type="SMART" id="SM00732">
    <property type="entry name" value="YqgFc"/>
    <property type="match status" value="1"/>
</dbReference>
<dbReference type="InterPro" id="IPR012337">
    <property type="entry name" value="RNaseH-like_sf"/>
</dbReference>
<evidence type="ECO:0000313" key="2">
    <source>
        <dbReference type="EMBL" id="MBA2133718.1"/>
    </source>
</evidence>
<dbReference type="InterPro" id="IPR010994">
    <property type="entry name" value="RuvA_2-like"/>
</dbReference>
<dbReference type="FunFam" id="1.10.150.310:FF:000002">
    <property type="entry name" value="Putative transcription modulator/accessory protein"/>
    <property type="match status" value="1"/>
</dbReference>
<dbReference type="FunFam" id="2.40.50.140:FF:000051">
    <property type="entry name" value="RNA-binding transcriptional accessory protein"/>
    <property type="match status" value="1"/>
</dbReference>
<dbReference type="InterPro" id="IPR044146">
    <property type="entry name" value="S1_Tex"/>
</dbReference>
<dbReference type="InterPro" id="IPR023319">
    <property type="entry name" value="Tex-like_HTH_dom_sf"/>
</dbReference>
<comment type="caution">
    <text evidence="2">The sequence shown here is derived from an EMBL/GenBank/DDBJ whole genome shotgun (WGS) entry which is preliminary data.</text>
</comment>
<dbReference type="SMART" id="SM00316">
    <property type="entry name" value="S1"/>
    <property type="match status" value="1"/>
</dbReference>